<dbReference type="EMBL" id="JACAZF010000007">
    <property type="protein sequence ID" value="KAF7299398.1"/>
    <property type="molecule type" value="Genomic_DNA"/>
</dbReference>
<feature type="compositionally biased region" description="Basic and acidic residues" evidence="1">
    <location>
        <begin position="946"/>
        <end position="957"/>
    </location>
</feature>
<name>A0A8H6SH04_9AGAR</name>
<evidence type="ECO:0000256" key="1">
    <source>
        <dbReference type="SAM" id="MobiDB-lite"/>
    </source>
</evidence>
<feature type="region of interest" description="Disordered" evidence="1">
    <location>
        <begin position="878"/>
        <end position="1001"/>
    </location>
</feature>
<protein>
    <submittedName>
        <fullName evidence="2">Uncharacterized protein</fullName>
    </submittedName>
</protein>
<dbReference type="GeneID" id="59348060"/>
<proteinExistence type="predicted"/>
<dbReference type="AlphaFoldDB" id="A0A8H6SH04"/>
<evidence type="ECO:0000313" key="2">
    <source>
        <dbReference type="EMBL" id="KAF7299398.1"/>
    </source>
</evidence>
<evidence type="ECO:0000313" key="3">
    <source>
        <dbReference type="Proteomes" id="UP000636479"/>
    </source>
</evidence>
<dbReference type="OrthoDB" id="2393824at2759"/>
<comment type="caution">
    <text evidence="2">The sequence shown here is derived from an EMBL/GenBank/DDBJ whole genome shotgun (WGS) entry which is preliminary data.</text>
</comment>
<feature type="compositionally biased region" description="Basic residues" evidence="1">
    <location>
        <begin position="886"/>
        <end position="897"/>
    </location>
</feature>
<keyword evidence="3" id="KW-1185">Reference proteome</keyword>
<sequence>MEPTLPSICERLAALEACYPRIESLAVAAQFLSLLLRWLFLDANRPVDEDLVAIPFCSQLLHTQPRLYHTMQRARLAADWTLVKNSPFIPPFVSSLARSFLDPFRSDMKIAINGGLLEPWEPRKHTDYTDEATLAFLESLHLYQESKYLSIILHNLGGFCHDDILHERVSNIFTPTNKFLVNASGTGKTRLCYEGLCSNWGFYLSVHIDSGRLGSYDLQMLLRECQFDFRMGDVPQTTQVVTNMFGAILLSRLMVFLMFLQEASIDDAKFSNETKKRWLVTQLRPRNIAERNTEPFEELARKLLEHDSTYLAENITIALRKIRTFIGEDPLFLVLDEGSYAVDMFSYQLCGTSLLQIALQTWMDLTKGQCPIICAGIKIPKERFKDGAGSDFAWTSNTGSFDDPLQQEQYVAQFLPSALRESPAGHFLIARAWRWLRGRHRFTATFIAFLLCEGLHFPHTRFDKYMEHAVSFRPMDAVEYVGAEGEAPIWAASFYPIKIRGVSEEDKNLFLEILLRYLATHNASPLLGEDQIPLMYRDLARFQDGNFTELALDEPTPLLVIARTLFPFPTRPISGGPNENPATFIQSLRRNIPRTSESLTHYLVFYLTQALGKSNRLDRIFSFPRGSPQWATKPATLVRFYRTESDEVEWSPVAADDFESFRPLAHQAVSIEDTLSWMEHRVGTVFCLPHSSNANLLFAIQLADGNFVWVALKALLTQEPVRPSDLQATLSVLNAQAFFKEVDDTTQSHLQRVFDALPNSGSCRVLRAICAFPIEIPREDAVTLYEDIDTTDVAIVNISAFESRPSQVMQTDLFDAIVAGVLAGHKRKSRWESSDENTRWASRKRLKLEYLTEREQKYVTWPEARWDGPIVYEEEFEEVEEMPIQTRRKPTQRSKGSKKVEASTRQSKRISKSVPARAHKLSVEDSNAARHRRKKLTTAQSTRGGKAKEAVADDDTTKPPAESSRKPGTKRKTPPVDEPEVVTIDLDKTPAQNTRSRSKQV</sequence>
<gene>
    <name evidence="2" type="ORF">MIND_00889400</name>
</gene>
<organism evidence="2 3">
    <name type="scientific">Mycena indigotica</name>
    <dbReference type="NCBI Taxonomy" id="2126181"/>
    <lineage>
        <taxon>Eukaryota</taxon>
        <taxon>Fungi</taxon>
        <taxon>Dikarya</taxon>
        <taxon>Basidiomycota</taxon>
        <taxon>Agaricomycotina</taxon>
        <taxon>Agaricomycetes</taxon>
        <taxon>Agaricomycetidae</taxon>
        <taxon>Agaricales</taxon>
        <taxon>Marasmiineae</taxon>
        <taxon>Mycenaceae</taxon>
        <taxon>Mycena</taxon>
    </lineage>
</organism>
<dbReference type="Proteomes" id="UP000636479">
    <property type="component" value="Unassembled WGS sequence"/>
</dbReference>
<dbReference type="RefSeq" id="XP_037218786.1">
    <property type="nucleotide sequence ID" value="XM_037365544.1"/>
</dbReference>
<accession>A0A8H6SH04</accession>
<reference evidence="2" key="1">
    <citation type="submission" date="2020-05" db="EMBL/GenBank/DDBJ databases">
        <title>Mycena genomes resolve the evolution of fungal bioluminescence.</title>
        <authorList>
            <person name="Tsai I.J."/>
        </authorList>
    </citation>
    <scope>NUCLEOTIDE SEQUENCE</scope>
    <source>
        <strain evidence="2">171206Taipei</strain>
    </source>
</reference>